<gene>
    <name evidence="1" type="ORF">QRX60_40835</name>
</gene>
<reference evidence="1 2" key="1">
    <citation type="submission" date="2023-06" db="EMBL/GenBank/DDBJ databases">
        <authorList>
            <person name="Oyuntsetseg B."/>
            <person name="Kim S.B."/>
        </authorList>
    </citation>
    <scope>NUCLEOTIDE SEQUENCE [LARGE SCALE GENOMIC DNA]</scope>
    <source>
        <strain evidence="1 2">4-36</strain>
    </source>
</reference>
<organism evidence="1 2">
    <name type="scientific">Amycolatopsis mongoliensis</name>
    <dbReference type="NCBI Taxonomy" id="715475"/>
    <lineage>
        <taxon>Bacteria</taxon>
        <taxon>Bacillati</taxon>
        <taxon>Actinomycetota</taxon>
        <taxon>Actinomycetes</taxon>
        <taxon>Pseudonocardiales</taxon>
        <taxon>Pseudonocardiaceae</taxon>
        <taxon>Amycolatopsis</taxon>
    </lineage>
</organism>
<dbReference type="Proteomes" id="UP001239397">
    <property type="component" value="Chromosome"/>
</dbReference>
<evidence type="ECO:0000313" key="2">
    <source>
        <dbReference type="Proteomes" id="UP001239397"/>
    </source>
</evidence>
<dbReference type="EMBL" id="CP127295">
    <property type="protein sequence ID" value="WIY00347.1"/>
    <property type="molecule type" value="Genomic_DNA"/>
</dbReference>
<name>A0A9Y2ND63_9PSEU</name>
<protein>
    <submittedName>
        <fullName evidence="1">Uncharacterized protein</fullName>
    </submittedName>
</protein>
<dbReference type="AlphaFoldDB" id="A0A9Y2ND63"/>
<sequence length="89" mass="9929">MSSTWWVVIEEQGGMGDSRGWGVAEATPYPDRQSAEDDAYLLAKQHRPPRPSSPRNRLVLRVTDGYLVLVKGKTDLWQFRVTVGEQAGG</sequence>
<dbReference type="KEGG" id="amog:QRX60_40835"/>
<dbReference type="RefSeq" id="WP_285996816.1">
    <property type="nucleotide sequence ID" value="NZ_CP127295.1"/>
</dbReference>
<evidence type="ECO:0000313" key="1">
    <source>
        <dbReference type="EMBL" id="WIY00347.1"/>
    </source>
</evidence>
<keyword evidence="2" id="KW-1185">Reference proteome</keyword>
<accession>A0A9Y2ND63</accession>
<proteinExistence type="predicted"/>